<evidence type="ECO:0000313" key="2">
    <source>
        <dbReference type="EMBL" id="VEU20682.1"/>
    </source>
</evidence>
<dbReference type="AlphaFoldDB" id="A0A448YIA1"/>
<feature type="region of interest" description="Disordered" evidence="1">
    <location>
        <begin position="46"/>
        <end position="80"/>
    </location>
</feature>
<proteinExistence type="predicted"/>
<accession>A0A448YIA1</accession>
<gene>
    <name evidence="2" type="ORF">BRENAR_LOCUS1417</name>
</gene>
<reference evidence="2 3" key="1">
    <citation type="submission" date="2018-12" db="EMBL/GenBank/DDBJ databases">
        <authorList>
            <person name="Tiukova I."/>
            <person name="Dainat J."/>
        </authorList>
    </citation>
    <scope>NUCLEOTIDE SEQUENCE [LARGE SCALE GENOMIC DNA]</scope>
</reference>
<sequence length="365" mass="41309">MAITQQAIRAALDSLKAGDTALLASVLREAVGSDISSLERIRSGRQAAAGRGQEEESTVADSSKPMFLGGMTRTEEGDADRRAEEEVASARTTASNSSFYLPQSPILKLYQPAALLNPLDFISLLPAETRGKVEIQQIIKARYAPNLMPTGTYYLIFKDNEQSGRYYNFVNEGSRRINGNFASFEFVPDFSTCLKYVYTPVLPDLKYLPELIELARSHHADIVDQLLEKRIELVKRSGGLVASTLVTLNESLLLRKYSEGELKVGEKRTDKLIDRSHCVILRDVPHKIEGAKIKDFLWDLKWYEVEELNLRRIFTDQTTGLSVYVLIFETYKDAKRCVRKLDNERLFYDKSLPVVRAELLDERTV</sequence>
<dbReference type="EMBL" id="CAACVR010000006">
    <property type="protein sequence ID" value="VEU20682.1"/>
    <property type="molecule type" value="Genomic_DNA"/>
</dbReference>
<organism evidence="2 3">
    <name type="scientific">Brettanomyces naardenensis</name>
    <name type="common">Yeast</name>
    <dbReference type="NCBI Taxonomy" id="13370"/>
    <lineage>
        <taxon>Eukaryota</taxon>
        <taxon>Fungi</taxon>
        <taxon>Dikarya</taxon>
        <taxon>Ascomycota</taxon>
        <taxon>Saccharomycotina</taxon>
        <taxon>Pichiomycetes</taxon>
        <taxon>Pichiales</taxon>
        <taxon>Pichiaceae</taxon>
        <taxon>Brettanomyces</taxon>
    </lineage>
</organism>
<dbReference type="Proteomes" id="UP000290900">
    <property type="component" value="Unassembled WGS sequence"/>
</dbReference>
<keyword evidence="3" id="KW-1185">Reference proteome</keyword>
<evidence type="ECO:0000313" key="3">
    <source>
        <dbReference type="Proteomes" id="UP000290900"/>
    </source>
</evidence>
<evidence type="ECO:0000256" key="1">
    <source>
        <dbReference type="SAM" id="MobiDB-lite"/>
    </source>
</evidence>
<name>A0A448YIA1_BRENA</name>
<protein>
    <submittedName>
        <fullName evidence="2">DEKNAAC101591</fullName>
    </submittedName>
</protein>
<dbReference type="OrthoDB" id="3980520at2759"/>
<dbReference type="InParanoid" id="A0A448YIA1"/>